<evidence type="ECO:0000313" key="7">
    <source>
        <dbReference type="Proteomes" id="UP000800093"/>
    </source>
</evidence>
<dbReference type="Pfam" id="PF00264">
    <property type="entry name" value="Tyrosinase"/>
    <property type="match status" value="1"/>
</dbReference>
<evidence type="ECO:0000259" key="4">
    <source>
        <dbReference type="PROSITE" id="PS00497"/>
    </source>
</evidence>
<dbReference type="Gene3D" id="1.10.1280.10">
    <property type="entry name" value="Di-copper center containing domain from catechol oxidase"/>
    <property type="match status" value="1"/>
</dbReference>
<evidence type="ECO:0000313" key="6">
    <source>
        <dbReference type="EMBL" id="KAF2262185.1"/>
    </source>
</evidence>
<dbReference type="PANTHER" id="PTHR11474">
    <property type="entry name" value="TYROSINASE FAMILY MEMBER"/>
    <property type="match status" value="1"/>
</dbReference>
<comment type="caution">
    <text evidence="6">The sequence shown here is derived from an EMBL/GenBank/DDBJ whole genome shotgun (WGS) entry which is preliminary data.</text>
</comment>
<dbReference type="Proteomes" id="UP000800093">
    <property type="component" value="Unassembled WGS sequence"/>
</dbReference>
<dbReference type="PROSITE" id="PS00497">
    <property type="entry name" value="TYROSINASE_1"/>
    <property type="match status" value="1"/>
</dbReference>
<sequence length="373" mass="41191">MFSLTRFGWLFIVFVLFSLFFSHTSADAVDHLAVVSLHGANHTTCTKDKLTVRKEYGRLTIAERRNYIKAIQCLMTKPSQFSPSEVPGAKNRYDDFVAVHVQQTFNIHATASFLSWHRYFTWAYEYALRTECGYKGAQPYWNWGKYPDPLKSPIFDGSATSMGGNGQYVPHGGHAVGSANVVVPGGNGGGCINTGPFKNMSVHLGPLATSIDVNLTANPQADGLGYNPRCVRRDITDYFTKQYLRVQDIESLITQTSNISSFQDVMQIDTAAGVFGVHSGGHFTIWGDPGGDFFTSPGDPAFFLHHGMIDRTWWIWQNQDPANRVMTVAGNVSLFGGPEGTLDDDVNLAVLAPTWKIKDLVSSTAGPFCYVYQ</sequence>
<dbReference type="InterPro" id="IPR008922">
    <property type="entry name" value="Di-copper_centre_dom_sf"/>
</dbReference>
<evidence type="ECO:0000256" key="3">
    <source>
        <dbReference type="SAM" id="SignalP"/>
    </source>
</evidence>
<reference evidence="7" key="1">
    <citation type="journal article" date="2020" name="Stud. Mycol.">
        <title>101 Dothideomycetes genomes: A test case for predicting lifestyles and emergence of pathogens.</title>
        <authorList>
            <person name="Haridas S."/>
            <person name="Albert R."/>
            <person name="Binder M."/>
            <person name="Bloem J."/>
            <person name="LaButti K."/>
            <person name="Salamov A."/>
            <person name="Andreopoulos B."/>
            <person name="Baker S."/>
            <person name="Barry K."/>
            <person name="Bills G."/>
            <person name="Bluhm B."/>
            <person name="Cannon C."/>
            <person name="Castanera R."/>
            <person name="Culley D."/>
            <person name="Daum C."/>
            <person name="Ezra D."/>
            <person name="Gonzalez J."/>
            <person name="Henrissat B."/>
            <person name="Kuo A."/>
            <person name="Liang C."/>
            <person name="Lipzen A."/>
            <person name="Lutzoni F."/>
            <person name="Magnuson J."/>
            <person name="Mondo S."/>
            <person name="Nolan M."/>
            <person name="Ohm R."/>
            <person name="Pangilinan J."/>
            <person name="Park H.-J."/>
            <person name="Ramirez L."/>
            <person name="Alfaro M."/>
            <person name="Sun H."/>
            <person name="Tritt A."/>
            <person name="Yoshinaga Y."/>
            <person name="Zwiers L.-H."/>
            <person name="Turgeon B."/>
            <person name="Goodwin S."/>
            <person name="Spatafora J."/>
            <person name="Crous P."/>
            <person name="Grigoriev I."/>
        </authorList>
    </citation>
    <scope>NUCLEOTIDE SEQUENCE [LARGE SCALE GENOMIC DNA]</scope>
    <source>
        <strain evidence="7">CBS 304.66</strain>
    </source>
</reference>
<dbReference type="OrthoDB" id="6132182at2759"/>
<dbReference type="InterPro" id="IPR002227">
    <property type="entry name" value="Tyrosinase_Cu-bd"/>
</dbReference>
<dbReference type="GO" id="GO:0016491">
    <property type="term" value="F:oxidoreductase activity"/>
    <property type="evidence" value="ECO:0007669"/>
    <property type="project" value="UniProtKB-KW"/>
</dbReference>
<feature type="signal peptide" evidence="3">
    <location>
        <begin position="1"/>
        <end position="26"/>
    </location>
</feature>
<dbReference type="EMBL" id="ML986644">
    <property type="protein sequence ID" value="KAF2262185.1"/>
    <property type="molecule type" value="Genomic_DNA"/>
</dbReference>
<keyword evidence="7" id="KW-1185">Reference proteome</keyword>
<dbReference type="AlphaFoldDB" id="A0A9P4MY79"/>
<dbReference type="SUPFAM" id="SSF48056">
    <property type="entry name" value="Di-copper centre-containing domain"/>
    <property type="match status" value="1"/>
</dbReference>
<accession>A0A9P4MY79</accession>
<protein>
    <submittedName>
        <fullName evidence="6">Di-copper centre-containing protein</fullName>
    </submittedName>
</protein>
<keyword evidence="3" id="KW-0732">Signal</keyword>
<evidence type="ECO:0000256" key="2">
    <source>
        <dbReference type="ARBA" id="ARBA00023002"/>
    </source>
</evidence>
<keyword evidence="2" id="KW-0560">Oxidoreductase</keyword>
<feature type="domain" description="Tyrosinase copper-binding" evidence="4">
    <location>
        <begin position="108"/>
        <end position="125"/>
    </location>
</feature>
<gene>
    <name evidence="6" type="ORF">CC78DRAFT_561434</name>
</gene>
<name>A0A9P4MY79_9PLEO</name>
<feature type="chain" id="PRO_5040201807" evidence="3">
    <location>
        <begin position="27"/>
        <end position="373"/>
    </location>
</feature>
<proteinExistence type="predicted"/>
<dbReference type="InterPro" id="IPR050316">
    <property type="entry name" value="Tyrosinase/Hemocyanin"/>
</dbReference>
<evidence type="ECO:0000259" key="5">
    <source>
        <dbReference type="PROSITE" id="PS00498"/>
    </source>
</evidence>
<dbReference type="PRINTS" id="PR00092">
    <property type="entry name" value="TYROSINASE"/>
</dbReference>
<keyword evidence="1" id="KW-0479">Metal-binding</keyword>
<organism evidence="6 7">
    <name type="scientific">Lojkania enalia</name>
    <dbReference type="NCBI Taxonomy" id="147567"/>
    <lineage>
        <taxon>Eukaryota</taxon>
        <taxon>Fungi</taxon>
        <taxon>Dikarya</taxon>
        <taxon>Ascomycota</taxon>
        <taxon>Pezizomycotina</taxon>
        <taxon>Dothideomycetes</taxon>
        <taxon>Pleosporomycetidae</taxon>
        <taxon>Pleosporales</taxon>
        <taxon>Pleosporales incertae sedis</taxon>
        <taxon>Lojkania</taxon>
    </lineage>
</organism>
<dbReference type="PANTHER" id="PTHR11474:SF125">
    <property type="entry name" value="N-ACETYL-6-HYDROXYTRYPTOPHAN OXIDASE IVOB-RELATED"/>
    <property type="match status" value="1"/>
</dbReference>
<dbReference type="PROSITE" id="PS00498">
    <property type="entry name" value="TYROSINASE_2"/>
    <property type="match status" value="1"/>
</dbReference>
<evidence type="ECO:0000256" key="1">
    <source>
        <dbReference type="ARBA" id="ARBA00022723"/>
    </source>
</evidence>
<feature type="domain" description="Tyrosinase copper-binding" evidence="5">
    <location>
        <begin position="299"/>
        <end position="310"/>
    </location>
</feature>
<dbReference type="GO" id="GO:0046872">
    <property type="term" value="F:metal ion binding"/>
    <property type="evidence" value="ECO:0007669"/>
    <property type="project" value="UniProtKB-KW"/>
</dbReference>